<reference evidence="1" key="1">
    <citation type="journal article" date="2015" name="Nature">
        <title>Complex archaea that bridge the gap between prokaryotes and eukaryotes.</title>
        <authorList>
            <person name="Spang A."/>
            <person name="Saw J.H."/>
            <person name="Jorgensen S.L."/>
            <person name="Zaremba-Niedzwiedzka K."/>
            <person name="Martijn J."/>
            <person name="Lind A.E."/>
            <person name="van Eijk R."/>
            <person name="Schleper C."/>
            <person name="Guy L."/>
            <person name="Ettema T.J."/>
        </authorList>
    </citation>
    <scope>NUCLEOTIDE SEQUENCE</scope>
</reference>
<protein>
    <submittedName>
        <fullName evidence="1">Uncharacterized protein</fullName>
    </submittedName>
</protein>
<sequence length="62" mass="6848">MTLRVTIPVTVESVDDDATDCNDRALPAQGEIVIYSRECTINDAIVEIELALQRLIDLEASE</sequence>
<name>A0A0F8XWA1_9ZZZZ</name>
<gene>
    <name evidence="1" type="ORF">LCGC14_2894620</name>
</gene>
<accession>A0A0F8XWA1</accession>
<proteinExistence type="predicted"/>
<organism evidence="1">
    <name type="scientific">marine sediment metagenome</name>
    <dbReference type="NCBI Taxonomy" id="412755"/>
    <lineage>
        <taxon>unclassified sequences</taxon>
        <taxon>metagenomes</taxon>
        <taxon>ecological metagenomes</taxon>
    </lineage>
</organism>
<dbReference type="EMBL" id="LAZR01056820">
    <property type="protein sequence ID" value="KKK73357.1"/>
    <property type="molecule type" value="Genomic_DNA"/>
</dbReference>
<comment type="caution">
    <text evidence="1">The sequence shown here is derived from an EMBL/GenBank/DDBJ whole genome shotgun (WGS) entry which is preliminary data.</text>
</comment>
<evidence type="ECO:0000313" key="1">
    <source>
        <dbReference type="EMBL" id="KKK73357.1"/>
    </source>
</evidence>
<dbReference type="AlphaFoldDB" id="A0A0F8XWA1"/>